<dbReference type="InterPro" id="IPR013830">
    <property type="entry name" value="SGNH_hydro"/>
</dbReference>
<keyword evidence="2" id="KW-0378">Hydrolase</keyword>
<sequence length="372" mass="42247">MLKRILFSGVILLILLCVLEVILSFIYDYPEGYFIYPPNGEFEFKVNLDYVPGIYDSVAYVKHNSFGARSEELTNSFDHKILAIGGSTTACFALNQDKTWTSLLSKSLGNDYWVGNFGRLGNDTNHHILQAQELLKYPELANAEYVIFLVGANDFGRFLASPEDYINPSKYSTILSSFATIPDSELPLIRRLTLFKILRQIKQNLLQLRANVDYGDSQYFAQQMRQNAPKIDTLPKIDTALRHYSDNLKKIITIVKSHNMTPVFVTQPSMWKPNLDDNLERLLLTGGTATIDGTNTLNYYSTEVLYKGMKQFNNTLLKICNEQNVPSINLADQIPKSTEVFYDDCHFNENGAQLVADVLSQVFKRQILSSNN</sequence>
<dbReference type="GO" id="GO:0016788">
    <property type="term" value="F:hydrolase activity, acting on ester bonds"/>
    <property type="evidence" value="ECO:0007669"/>
    <property type="project" value="UniProtKB-ARBA"/>
</dbReference>
<evidence type="ECO:0000313" key="3">
    <source>
        <dbReference type="Proteomes" id="UP000199437"/>
    </source>
</evidence>
<dbReference type="SUPFAM" id="SSF52266">
    <property type="entry name" value="SGNH hydrolase"/>
    <property type="match status" value="1"/>
</dbReference>
<dbReference type="AlphaFoldDB" id="A0A1I0NM38"/>
<gene>
    <name evidence="2" type="ORF">SAMN05216290_1297</name>
</gene>
<dbReference type="PANTHER" id="PTHR30383">
    <property type="entry name" value="THIOESTERASE 1/PROTEASE 1/LYSOPHOSPHOLIPASE L1"/>
    <property type="match status" value="1"/>
</dbReference>
<accession>A0A1I0NM38</accession>
<protein>
    <submittedName>
        <fullName evidence="2">GDSL-like Lipase/Acylhydrolase family protein</fullName>
    </submittedName>
</protein>
<dbReference type="Proteomes" id="UP000199437">
    <property type="component" value="Unassembled WGS sequence"/>
</dbReference>
<dbReference type="InterPro" id="IPR036514">
    <property type="entry name" value="SGNH_hydro_sf"/>
</dbReference>
<dbReference type="CDD" id="cd00229">
    <property type="entry name" value="SGNH_hydrolase"/>
    <property type="match status" value="1"/>
</dbReference>
<organism evidence="2 3">
    <name type="scientific">Roseivirga pacifica</name>
    <dbReference type="NCBI Taxonomy" id="1267423"/>
    <lineage>
        <taxon>Bacteria</taxon>
        <taxon>Pseudomonadati</taxon>
        <taxon>Bacteroidota</taxon>
        <taxon>Cytophagia</taxon>
        <taxon>Cytophagales</taxon>
        <taxon>Roseivirgaceae</taxon>
        <taxon>Roseivirga</taxon>
    </lineage>
</organism>
<dbReference type="GeneID" id="99986028"/>
<dbReference type="STRING" id="1267423.SAMN05216290_1297"/>
<dbReference type="RefSeq" id="WP_090257693.1">
    <property type="nucleotide sequence ID" value="NZ_FOIR01000001.1"/>
</dbReference>
<proteinExistence type="predicted"/>
<dbReference type="Gene3D" id="3.40.50.1110">
    <property type="entry name" value="SGNH hydrolase"/>
    <property type="match status" value="1"/>
</dbReference>
<keyword evidence="3" id="KW-1185">Reference proteome</keyword>
<evidence type="ECO:0000259" key="1">
    <source>
        <dbReference type="Pfam" id="PF13472"/>
    </source>
</evidence>
<name>A0A1I0NM38_9BACT</name>
<dbReference type="OrthoDB" id="9816001at2"/>
<dbReference type="EMBL" id="FOIR01000001">
    <property type="protein sequence ID" value="SEW02240.1"/>
    <property type="molecule type" value="Genomic_DNA"/>
</dbReference>
<dbReference type="Pfam" id="PF13472">
    <property type="entry name" value="Lipase_GDSL_2"/>
    <property type="match status" value="1"/>
</dbReference>
<reference evidence="3" key="1">
    <citation type="submission" date="2016-10" db="EMBL/GenBank/DDBJ databases">
        <authorList>
            <person name="Varghese N."/>
            <person name="Submissions S."/>
        </authorList>
    </citation>
    <scope>NUCLEOTIDE SEQUENCE [LARGE SCALE GENOMIC DNA]</scope>
    <source>
        <strain evidence="3">CGMCC 1.12402</strain>
    </source>
</reference>
<evidence type="ECO:0000313" key="2">
    <source>
        <dbReference type="EMBL" id="SEW02240.1"/>
    </source>
</evidence>
<dbReference type="InterPro" id="IPR051532">
    <property type="entry name" value="Ester_Hydrolysis_Enzymes"/>
</dbReference>
<feature type="domain" description="SGNH hydrolase-type esterase" evidence="1">
    <location>
        <begin position="83"/>
        <end position="354"/>
    </location>
</feature>